<evidence type="ECO:0000256" key="2">
    <source>
        <dbReference type="ARBA" id="ARBA00005851"/>
    </source>
</evidence>
<keyword evidence="5" id="KW-0007">Acetylation</keyword>
<name>A0AA97KBV9_EUBMA</name>
<evidence type="ECO:0000313" key="10">
    <source>
        <dbReference type="Proteomes" id="UP001190640"/>
    </source>
</evidence>
<keyword evidence="4" id="KW-0963">Cytoplasm</keyword>
<evidence type="ECO:0000256" key="1">
    <source>
        <dbReference type="ARBA" id="ARBA00004496"/>
    </source>
</evidence>
<keyword evidence="10" id="KW-1185">Reference proteome</keyword>
<dbReference type="Gene3D" id="3.30.429.10">
    <property type="entry name" value="Macrophage Migration Inhibitory Factor"/>
    <property type="match status" value="1"/>
</dbReference>
<sequence>MPFVELQTSLQARQLPCDLLAKLCSAVASILNKPVERVNITVKSDLPMVLSGSQEPCAVLVVSSLEVVGSAEQNKEHSAKFFEFLTKELSLGADRIIILFHPLERWQIGKNGTVVSFL</sequence>
<gene>
    <name evidence="11" type="primary">DDT</name>
</gene>
<dbReference type="PANTHER" id="PTHR11954:SF22">
    <property type="entry name" value="D-DOPACHROME DECARBOXYLASE"/>
    <property type="match status" value="1"/>
</dbReference>
<dbReference type="EC" id="4.1.1.84" evidence="9"/>
<evidence type="ECO:0000256" key="6">
    <source>
        <dbReference type="ARBA" id="ARBA00023101"/>
    </source>
</evidence>
<comment type="function">
    <text evidence="8">Tautomerization of D-dopachrome with decarboxylation to give 5,6-dihydroxyindole (DHI).</text>
</comment>
<keyword evidence="7" id="KW-0456">Lyase</keyword>
<dbReference type="AlphaFoldDB" id="A0AA97KBV9"/>
<dbReference type="GO" id="GO:0033981">
    <property type="term" value="F:D-dopachrome decarboxylase activity"/>
    <property type="evidence" value="ECO:0007669"/>
    <property type="project" value="UniProtKB-EC"/>
</dbReference>
<reference evidence="11" key="1">
    <citation type="submission" date="2025-08" db="UniProtKB">
        <authorList>
            <consortium name="RefSeq"/>
        </authorList>
    </citation>
    <scope>IDENTIFICATION</scope>
    <source>
        <tissue evidence="11">Blood</tissue>
    </source>
</reference>
<dbReference type="Pfam" id="PF01187">
    <property type="entry name" value="MIF"/>
    <property type="match status" value="1"/>
</dbReference>
<dbReference type="KEGG" id="emc:129341535"/>
<dbReference type="GO" id="GO:0050178">
    <property type="term" value="F:phenylpyruvate tautomerase activity"/>
    <property type="evidence" value="ECO:0007669"/>
    <property type="project" value="TreeGrafter"/>
</dbReference>
<dbReference type="CTD" id="1652"/>
<evidence type="ECO:0000256" key="7">
    <source>
        <dbReference type="ARBA" id="ARBA00023239"/>
    </source>
</evidence>
<evidence type="ECO:0000313" key="11">
    <source>
        <dbReference type="RefSeq" id="XP_054852756.1"/>
    </source>
</evidence>
<proteinExistence type="inferred from homology"/>
<accession>A0AA97KBV9</accession>
<dbReference type="Proteomes" id="UP001190640">
    <property type="component" value="Chromosome 13"/>
</dbReference>
<organism evidence="10 11">
    <name type="scientific">Eublepharis macularius</name>
    <name type="common">Leopard gecko</name>
    <name type="synonym">Cyrtodactylus macularius</name>
    <dbReference type="NCBI Taxonomy" id="481883"/>
    <lineage>
        <taxon>Eukaryota</taxon>
        <taxon>Metazoa</taxon>
        <taxon>Chordata</taxon>
        <taxon>Craniata</taxon>
        <taxon>Vertebrata</taxon>
        <taxon>Euteleostomi</taxon>
        <taxon>Lepidosauria</taxon>
        <taxon>Squamata</taxon>
        <taxon>Bifurcata</taxon>
        <taxon>Gekkota</taxon>
        <taxon>Eublepharidae</taxon>
        <taxon>Eublepharinae</taxon>
        <taxon>Eublepharis</taxon>
    </lineage>
</organism>
<dbReference type="GeneID" id="129341535"/>
<comment type="subcellular location">
    <subcellularLocation>
        <location evidence="1">Cytoplasm</location>
    </subcellularLocation>
</comment>
<dbReference type="RefSeq" id="XP_054852756.1">
    <property type="nucleotide sequence ID" value="XM_054996781.1"/>
</dbReference>
<dbReference type="GO" id="GO:0042438">
    <property type="term" value="P:melanin biosynthetic process"/>
    <property type="evidence" value="ECO:0007669"/>
    <property type="project" value="UniProtKB-KW"/>
</dbReference>
<dbReference type="GO" id="GO:0005615">
    <property type="term" value="C:extracellular space"/>
    <property type="evidence" value="ECO:0007669"/>
    <property type="project" value="TreeGrafter"/>
</dbReference>
<evidence type="ECO:0000256" key="4">
    <source>
        <dbReference type="ARBA" id="ARBA00022490"/>
    </source>
</evidence>
<evidence type="ECO:0000256" key="5">
    <source>
        <dbReference type="ARBA" id="ARBA00022990"/>
    </source>
</evidence>
<dbReference type="SUPFAM" id="SSF55331">
    <property type="entry name" value="Tautomerase/MIF"/>
    <property type="match status" value="1"/>
</dbReference>
<dbReference type="PANTHER" id="PTHR11954">
    <property type="entry name" value="D-DOPACHROME DECARBOXYLASE"/>
    <property type="match status" value="1"/>
</dbReference>
<dbReference type="InterPro" id="IPR014347">
    <property type="entry name" value="Tautomerase/MIF_sf"/>
</dbReference>
<protein>
    <recommendedName>
        <fullName evidence="9">D-dopachrome decarboxylase</fullName>
        <ecNumber evidence="9">4.1.1.84</ecNumber>
    </recommendedName>
</protein>
<dbReference type="InterPro" id="IPR001398">
    <property type="entry name" value="Macrophage_inhib_fac"/>
</dbReference>
<evidence type="ECO:0000256" key="9">
    <source>
        <dbReference type="ARBA" id="ARBA00038884"/>
    </source>
</evidence>
<evidence type="ECO:0000256" key="3">
    <source>
        <dbReference type="ARBA" id="ARBA00011233"/>
    </source>
</evidence>
<dbReference type="GO" id="GO:0005737">
    <property type="term" value="C:cytoplasm"/>
    <property type="evidence" value="ECO:0007669"/>
    <property type="project" value="UniProtKB-SubCell"/>
</dbReference>
<comment type="similarity">
    <text evidence="2">Belongs to the MIF family.</text>
</comment>
<keyword evidence="6" id="KW-0470">Melanin biosynthesis</keyword>
<evidence type="ECO:0000256" key="8">
    <source>
        <dbReference type="ARBA" id="ARBA00037460"/>
    </source>
</evidence>
<comment type="subunit">
    <text evidence="3">Homotrimer.</text>
</comment>